<feature type="coiled-coil region" evidence="1">
    <location>
        <begin position="64"/>
        <end position="91"/>
    </location>
</feature>
<gene>
    <name evidence="2" type="ordered locus">CKL_2956</name>
</gene>
<name>A5N1G9_CLOK5</name>
<evidence type="ECO:0000313" key="3">
    <source>
        <dbReference type="Proteomes" id="UP000002411"/>
    </source>
</evidence>
<keyword evidence="3" id="KW-1185">Reference proteome</keyword>
<evidence type="ECO:0000313" key="2">
    <source>
        <dbReference type="EMBL" id="EDK34965.1"/>
    </source>
</evidence>
<dbReference type="AlphaFoldDB" id="A5N1G9"/>
<dbReference type="KEGG" id="ckl:CKL_2956"/>
<proteinExistence type="predicted"/>
<reference evidence="2 3" key="1">
    <citation type="journal article" date="2008" name="Proc. Natl. Acad. Sci. U.S.A.">
        <title>The genome of Clostridium kluyveri, a strict anaerobe with unique metabolic features.</title>
        <authorList>
            <person name="Seedorf H."/>
            <person name="Fricke W.F."/>
            <person name="Veith B."/>
            <person name="Brueggemann H."/>
            <person name="Liesegang H."/>
            <person name="Strittmatter A."/>
            <person name="Miethke M."/>
            <person name="Buckel W."/>
            <person name="Hinderberger J."/>
            <person name="Li F."/>
            <person name="Hagemeier C."/>
            <person name="Thauer R.K."/>
            <person name="Gottschalk G."/>
        </authorList>
    </citation>
    <scope>NUCLEOTIDE SEQUENCE [LARGE SCALE GENOMIC DNA]</scope>
    <source>
        <strain evidence="3">ATCC 8527 / DSM 555 / NCIMB 10680</strain>
    </source>
</reference>
<dbReference type="Proteomes" id="UP000002411">
    <property type="component" value="Chromosome"/>
</dbReference>
<organism evidence="2 3">
    <name type="scientific">Clostridium kluyveri (strain ATCC 8527 / DSM 555 / NBRC 12016 / NCIMB 10680 / K1)</name>
    <dbReference type="NCBI Taxonomy" id="431943"/>
    <lineage>
        <taxon>Bacteria</taxon>
        <taxon>Bacillati</taxon>
        <taxon>Bacillota</taxon>
        <taxon>Clostridia</taxon>
        <taxon>Eubacteriales</taxon>
        <taxon>Clostridiaceae</taxon>
        <taxon>Clostridium</taxon>
    </lineage>
</organism>
<protein>
    <recommendedName>
        <fullName evidence="4">Histidine kinase</fullName>
    </recommendedName>
</protein>
<dbReference type="eggNOG" id="ENOG5032AU5">
    <property type="taxonomic scope" value="Bacteria"/>
</dbReference>
<dbReference type="RefSeq" id="WP_012103300.1">
    <property type="nucleotide sequence ID" value="NC_009706.1"/>
</dbReference>
<dbReference type="HOGENOM" id="CLU_181516_0_0_9"/>
<dbReference type="EMBL" id="CP000673">
    <property type="protein sequence ID" value="EDK34965.1"/>
    <property type="molecule type" value="Genomic_DNA"/>
</dbReference>
<sequence>MTTIEPLLKKKQVAEILQIDERTVDQYRADGIIQTCNIPAVRFEPNHIRELMGVKLEKFSPLERRRLERELEDLKQENAMLKGIIAKIQSMTAEAIYSSSNDT</sequence>
<keyword evidence="1" id="KW-0175">Coiled coil</keyword>
<accession>A5N1G9</accession>
<dbReference type="STRING" id="431943.CKL_2956"/>
<evidence type="ECO:0008006" key="4">
    <source>
        <dbReference type="Google" id="ProtNLM"/>
    </source>
</evidence>
<evidence type="ECO:0000256" key="1">
    <source>
        <dbReference type="SAM" id="Coils"/>
    </source>
</evidence>